<sequence>MTDGSGTFVTAWAAMKGRFLSVVFLLVSTVLGVTGCSLFSDRVTDCEMSATPVTCQRDERFDLAGTRIVVDELATITKAGDGQDQARVEAQITLDGEPTRGLHAQLHVVEPLTDDDLVIDPDKAMTAGRQTIAWDFSNHGYAPRMQFDQLPPNIFLVFTDGDTEVTVNVQTVEYS</sequence>
<dbReference type="Proteomes" id="UP001479933">
    <property type="component" value="Chromosome"/>
</dbReference>
<protein>
    <recommendedName>
        <fullName evidence="3">Lipoprotein</fullName>
    </recommendedName>
</protein>
<dbReference type="EMBL" id="CP136137">
    <property type="protein sequence ID" value="WYY08164.1"/>
    <property type="molecule type" value="Genomic_DNA"/>
</dbReference>
<keyword evidence="2" id="KW-1185">Reference proteome</keyword>
<dbReference type="RefSeq" id="WP_066166869.1">
    <property type="nucleotide sequence ID" value="NZ_CP136137.1"/>
</dbReference>
<gene>
    <name evidence="1" type="ORF">RVF87_03530</name>
</gene>
<proteinExistence type="predicted"/>
<reference evidence="1 2" key="1">
    <citation type="journal article" date="2023" name="Virus Evol.">
        <title>Computational host range prediction-The good, the bad, and the ugly.</title>
        <authorList>
            <person name="Howell A.A."/>
            <person name="Versoza C.J."/>
            <person name="Pfeifer S.P."/>
        </authorList>
    </citation>
    <scope>NUCLEOTIDE SEQUENCE [LARGE SCALE GENOMIC DNA]</scope>
    <source>
        <strain evidence="1 2">1610/1b</strain>
    </source>
</reference>
<name>A0ABZ2U386_9ACTN</name>
<evidence type="ECO:0008006" key="3">
    <source>
        <dbReference type="Google" id="ProtNLM"/>
    </source>
</evidence>
<accession>A0ABZ2U386</accession>
<organism evidence="1 2">
    <name type="scientific">Gordonia hydrophobica</name>
    <dbReference type="NCBI Taxonomy" id="40516"/>
    <lineage>
        <taxon>Bacteria</taxon>
        <taxon>Bacillati</taxon>
        <taxon>Actinomycetota</taxon>
        <taxon>Actinomycetes</taxon>
        <taxon>Mycobacteriales</taxon>
        <taxon>Gordoniaceae</taxon>
        <taxon>Gordonia</taxon>
    </lineage>
</organism>
<evidence type="ECO:0000313" key="2">
    <source>
        <dbReference type="Proteomes" id="UP001479933"/>
    </source>
</evidence>
<evidence type="ECO:0000313" key="1">
    <source>
        <dbReference type="EMBL" id="WYY08164.1"/>
    </source>
</evidence>